<dbReference type="Gene3D" id="1.10.10.10">
    <property type="entry name" value="Winged helix-like DNA-binding domain superfamily/Winged helix DNA-binding domain"/>
    <property type="match status" value="1"/>
</dbReference>
<evidence type="ECO:0000313" key="5">
    <source>
        <dbReference type="EMBL" id="KRT13497.1"/>
    </source>
</evidence>
<evidence type="ECO:0000256" key="2">
    <source>
        <dbReference type="ARBA" id="ARBA00023125"/>
    </source>
</evidence>
<dbReference type="GO" id="GO:0005829">
    <property type="term" value="C:cytosol"/>
    <property type="evidence" value="ECO:0007669"/>
    <property type="project" value="TreeGrafter"/>
</dbReference>
<feature type="domain" description="HTH asnC-type" evidence="4">
    <location>
        <begin position="6"/>
        <end position="80"/>
    </location>
</feature>
<dbReference type="SUPFAM" id="SSF54909">
    <property type="entry name" value="Dimeric alpha+beta barrel"/>
    <property type="match status" value="1"/>
</dbReference>
<dbReference type="InterPro" id="IPR019888">
    <property type="entry name" value="Tscrpt_reg_AsnC-like"/>
</dbReference>
<dbReference type="Pfam" id="PF13412">
    <property type="entry name" value="HTH_24"/>
    <property type="match status" value="1"/>
</dbReference>
<dbReference type="InterPro" id="IPR019887">
    <property type="entry name" value="Tscrpt_reg_AsnC/Lrp_C"/>
</dbReference>
<keyword evidence="2" id="KW-0238">DNA-binding</keyword>
<sequence length="155" mass="17801">MELYTPDQTDRDILTLLQKDARLTYKELAAMLHLSKSPIQERVKRLERLGFISSVVALIDPNKFENCMISYLQVQLTNHSVNAFRLFQQEVSKLDEVLECYHTTGGFDFMLKVVARNMIAYNDFLINKFGRLDNIGTLNSSLVITQAKRETALPV</sequence>
<dbReference type="InterPro" id="IPR036390">
    <property type="entry name" value="WH_DNA-bd_sf"/>
</dbReference>
<dbReference type="InterPro" id="IPR011991">
    <property type="entry name" value="ArsR-like_HTH"/>
</dbReference>
<gene>
    <name evidence="5" type="ORF">ASU31_24280</name>
</gene>
<dbReference type="InterPro" id="IPR011008">
    <property type="entry name" value="Dimeric_a/b-barrel"/>
</dbReference>
<keyword evidence="1" id="KW-0805">Transcription regulation</keyword>
<dbReference type="Gene3D" id="3.30.70.920">
    <property type="match status" value="1"/>
</dbReference>
<dbReference type="OrthoDB" id="9800326at2"/>
<evidence type="ECO:0000259" key="4">
    <source>
        <dbReference type="PROSITE" id="PS50956"/>
    </source>
</evidence>
<dbReference type="AlphaFoldDB" id="A0A0T5VIH4"/>
<dbReference type="Proteomes" id="UP000051950">
    <property type="component" value="Unassembled WGS sequence"/>
</dbReference>
<evidence type="ECO:0000313" key="6">
    <source>
        <dbReference type="Proteomes" id="UP000051950"/>
    </source>
</evidence>
<dbReference type="InterPro" id="IPR000485">
    <property type="entry name" value="AsnC-type_HTH_dom"/>
</dbReference>
<dbReference type="SUPFAM" id="SSF46785">
    <property type="entry name" value="Winged helix' DNA-binding domain"/>
    <property type="match status" value="1"/>
</dbReference>
<dbReference type="PRINTS" id="PR00033">
    <property type="entry name" value="HTHASNC"/>
</dbReference>
<keyword evidence="3" id="KW-0804">Transcription</keyword>
<accession>A0A0T5VIH4</accession>
<organism evidence="5 6">
    <name type="scientific">Pedobacter ginsenosidimutans</name>
    <dbReference type="NCBI Taxonomy" id="687842"/>
    <lineage>
        <taxon>Bacteria</taxon>
        <taxon>Pseudomonadati</taxon>
        <taxon>Bacteroidota</taxon>
        <taxon>Sphingobacteriia</taxon>
        <taxon>Sphingobacteriales</taxon>
        <taxon>Sphingobacteriaceae</taxon>
        <taxon>Pedobacter</taxon>
    </lineage>
</organism>
<keyword evidence="6" id="KW-1185">Reference proteome</keyword>
<dbReference type="SMART" id="SM00344">
    <property type="entry name" value="HTH_ASNC"/>
    <property type="match status" value="1"/>
</dbReference>
<dbReference type="PROSITE" id="PS50956">
    <property type="entry name" value="HTH_ASNC_2"/>
    <property type="match status" value="1"/>
</dbReference>
<proteinExistence type="predicted"/>
<dbReference type="CDD" id="cd00090">
    <property type="entry name" value="HTH_ARSR"/>
    <property type="match status" value="1"/>
</dbReference>
<dbReference type="Pfam" id="PF01037">
    <property type="entry name" value="AsnC_trans_reg"/>
    <property type="match status" value="1"/>
</dbReference>
<dbReference type="GO" id="GO:0006355">
    <property type="term" value="P:regulation of DNA-templated transcription"/>
    <property type="evidence" value="ECO:0007669"/>
    <property type="project" value="UniProtKB-ARBA"/>
</dbReference>
<evidence type="ECO:0000256" key="3">
    <source>
        <dbReference type="ARBA" id="ARBA00023163"/>
    </source>
</evidence>
<protein>
    <recommendedName>
        <fullName evidence="4">HTH asnC-type domain-containing protein</fullName>
    </recommendedName>
</protein>
<dbReference type="PANTHER" id="PTHR30154">
    <property type="entry name" value="LEUCINE-RESPONSIVE REGULATORY PROTEIN"/>
    <property type="match status" value="1"/>
</dbReference>
<comment type="caution">
    <text evidence="5">The sequence shown here is derived from an EMBL/GenBank/DDBJ whole genome shotgun (WGS) entry which is preliminary data.</text>
</comment>
<evidence type="ECO:0000256" key="1">
    <source>
        <dbReference type="ARBA" id="ARBA00023015"/>
    </source>
</evidence>
<dbReference type="PANTHER" id="PTHR30154:SF34">
    <property type="entry name" value="TRANSCRIPTIONAL REGULATOR AZLB"/>
    <property type="match status" value="1"/>
</dbReference>
<dbReference type="GO" id="GO:0043200">
    <property type="term" value="P:response to amino acid"/>
    <property type="evidence" value="ECO:0007669"/>
    <property type="project" value="TreeGrafter"/>
</dbReference>
<dbReference type="RefSeq" id="WP_057934832.1">
    <property type="nucleotide sequence ID" value="NZ_LMZQ01000042.1"/>
</dbReference>
<dbReference type="EMBL" id="LMZQ01000042">
    <property type="protein sequence ID" value="KRT13497.1"/>
    <property type="molecule type" value="Genomic_DNA"/>
</dbReference>
<reference evidence="5 6" key="1">
    <citation type="submission" date="2015-11" db="EMBL/GenBank/DDBJ databases">
        <title>Sequence of Pedobacter ginsenosidimutans.</title>
        <authorList>
            <person name="Carson E."/>
            <person name="Keyser V."/>
            <person name="Newman J."/>
            <person name="Miller J."/>
        </authorList>
    </citation>
    <scope>NUCLEOTIDE SEQUENCE [LARGE SCALE GENOMIC DNA]</scope>
    <source>
        <strain evidence="5 6">KACC 14530</strain>
    </source>
</reference>
<name>A0A0T5VIH4_9SPHI</name>
<dbReference type="GO" id="GO:0043565">
    <property type="term" value="F:sequence-specific DNA binding"/>
    <property type="evidence" value="ECO:0007669"/>
    <property type="project" value="InterPro"/>
</dbReference>
<dbReference type="InterPro" id="IPR036388">
    <property type="entry name" value="WH-like_DNA-bd_sf"/>
</dbReference>